<keyword evidence="3" id="KW-1185">Reference proteome</keyword>
<evidence type="ECO:0000313" key="3">
    <source>
        <dbReference type="Proteomes" id="UP000191135"/>
    </source>
</evidence>
<accession>A0A1U9YYN3</accession>
<gene>
    <name evidence="2" type="ORF">Mame_01186</name>
</gene>
<evidence type="ECO:0000313" key="2">
    <source>
        <dbReference type="EMBL" id="AQZ50555.1"/>
    </source>
</evidence>
<feature type="region of interest" description="Disordered" evidence="1">
    <location>
        <begin position="59"/>
        <end position="83"/>
    </location>
</feature>
<sequence>MQDHDTFRSAENNDLEATVTPDELLDLIEIALQLAMRLGLARTASHLFMACDTLGAAETEAQQWSENSHTGNTDGASRNASDG</sequence>
<proteinExistence type="predicted"/>
<name>A0A1U9YYN3_9HYPH</name>
<dbReference type="RefSeq" id="WP_018065117.1">
    <property type="nucleotide sequence ID" value="NZ_AQWH01000011.1"/>
</dbReference>
<dbReference type="AlphaFoldDB" id="A0A1U9YYN3"/>
<evidence type="ECO:0000256" key="1">
    <source>
        <dbReference type="SAM" id="MobiDB-lite"/>
    </source>
</evidence>
<dbReference type="KEGG" id="mmed:Mame_01186"/>
<organism evidence="2 3">
    <name type="scientific">Martelella mediterranea DSM 17316</name>
    <dbReference type="NCBI Taxonomy" id="1122214"/>
    <lineage>
        <taxon>Bacteria</taxon>
        <taxon>Pseudomonadati</taxon>
        <taxon>Pseudomonadota</taxon>
        <taxon>Alphaproteobacteria</taxon>
        <taxon>Hyphomicrobiales</taxon>
        <taxon>Aurantimonadaceae</taxon>
        <taxon>Martelella</taxon>
    </lineage>
</organism>
<dbReference type="Proteomes" id="UP000191135">
    <property type="component" value="Chromosome"/>
</dbReference>
<feature type="compositionally biased region" description="Polar residues" evidence="1">
    <location>
        <begin position="60"/>
        <end position="83"/>
    </location>
</feature>
<dbReference type="EMBL" id="CP020330">
    <property type="protein sequence ID" value="AQZ50555.1"/>
    <property type="molecule type" value="Genomic_DNA"/>
</dbReference>
<reference evidence="2 3" key="1">
    <citation type="submission" date="2017-03" db="EMBL/GenBank/DDBJ databases">
        <title>Foreign affairs: Plasmid Transfer between Roseobacters and Rhizobia.</title>
        <authorList>
            <person name="Bartling P."/>
            <person name="Bunk B."/>
            <person name="Overmann J."/>
            <person name="Brinkmann H."/>
            <person name="Petersen J."/>
        </authorList>
    </citation>
    <scope>NUCLEOTIDE SEQUENCE [LARGE SCALE GENOMIC DNA]</scope>
    <source>
        <strain evidence="2 3">MACL11</strain>
    </source>
</reference>
<protein>
    <submittedName>
        <fullName evidence="2">Uncharacterized protein</fullName>
    </submittedName>
</protein>